<evidence type="ECO:0000256" key="6">
    <source>
        <dbReference type="ARBA" id="ARBA00022505"/>
    </source>
</evidence>
<comment type="similarity">
    <text evidence="3 11">Belongs to the binding-protein-dependent transport system permease family. CysTW subfamily.</text>
</comment>
<keyword evidence="9 10" id="KW-0472">Membrane</keyword>
<dbReference type="NCBIfam" id="NF006939">
    <property type="entry name" value="PRK09421.1"/>
    <property type="match status" value="1"/>
</dbReference>
<dbReference type="Proteomes" id="UP001228905">
    <property type="component" value="Unassembled WGS sequence"/>
</dbReference>
<keyword evidence="6 11" id="KW-0500">Molybdenum</keyword>
<evidence type="ECO:0000256" key="10">
    <source>
        <dbReference type="RuleBase" id="RU363032"/>
    </source>
</evidence>
<dbReference type="PANTHER" id="PTHR30183">
    <property type="entry name" value="MOLYBDENUM TRANSPORT SYSTEM PERMEASE PROTEIN MODB"/>
    <property type="match status" value="1"/>
</dbReference>
<dbReference type="InterPro" id="IPR000515">
    <property type="entry name" value="MetI-like"/>
</dbReference>
<evidence type="ECO:0000256" key="3">
    <source>
        <dbReference type="ARBA" id="ARBA00007069"/>
    </source>
</evidence>
<keyword evidence="8 10" id="KW-1133">Transmembrane helix</keyword>
<proteinExistence type="inferred from homology"/>
<feature type="transmembrane region" description="Helical" evidence="10">
    <location>
        <begin position="84"/>
        <end position="108"/>
    </location>
</feature>
<evidence type="ECO:0000256" key="2">
    <source>
        <dbReference type="ARBA" id="ARBA00004651"/>
    </source>
</evidence>
<evidence type="ECO:0000256" key="11">
    <source>
        <dbReference type="RuleBase" id="RU365097"/>
    </source>
</evidence>
<dbReference type="Pfam" id="PF00528">
    <property type="entry name" value="BPD_transp_1"/>
    <property type="match status" value="1"/>
</dbReference>
<comment type="subcellular location">
    <subcellularLocation>
        <location evidence="11">Cell inner membrane</location>
        <topology evidence="11">Multi-pass membrane protein</topology>
    </subcellularLocation>
    <subcellularLocation>
        <location evidence="2 10">Cell membrane</location>
        <topology evidence="2 10">Multi-pass membrane protein</topology>
    </subcellularLocation>
</comment>
<dbReference type="Gene3D" id="1.10.3720.10">
    <property type="entry name" value="MetI-like"/>
    <property type="match status" value="1"/>
</dbReference>
<evidence type="ECO:0000256" key="1">
    <source>
        <dbReference type="ARBA" id="ARBA00002949"/>
    </source>
</evidence>
<reference evidence="13 14" key="1">
    <citation type="submission" date="2023-07" db="EMBL/GenBank/DDBJ databases">
        <title>Genomic Encyclopedia of Type Strains, Phase IV (KMG-IV): sequencing the most valuable type-strain genomes for metagenomic binning, comparative biology and taxonomic classification.</title>
        <authorList>
            <person name="Goeker M."/>
        </authorList>
    </citation>
    <scope>NUCLEOTIDE SEQUENCE [LARGE SCALE GENOMIC DNA]</scope>
    <source>
        <strain evidence="13 14">DSM 18695</strain>
    </source>
</reference>
<dbReference type="PROSITE" id="PS50928">
    <property type="entry name" value="ABC_TM1"/>
    <property type="match status" value="1"/>
</dbReference>
<evidence type="ECO:0000256" key="9">
    <source>
        <dbReference type="ARBA" id="ARBA00023136"/>
    </source>
</evidence>
<accession>A0ABU0ISC6</accession>
<dbReference type="SUPFAM" id="SSF161098">
    <property type="entry name" value="MetI-like"/>
    <property type="match status" value="1"/>
</dbReference>
<protein>
    <recommendedName>
        <fullName evidence="11">Molybdenum transport system permease</fullName>
    </recommendedName>
</protein>
<evidence type="ECO:0000256" key="8">
    <source>
        <dbReference type="ARBA" id="ARBA00022989"/>
    </source>
</evidence>
<comment type="function">
    <text evidence="1 11">Part of the binding-protein-dependent transport system for molybdenum; probably responsible for the translocation of the substrate across the membrane.</text>
</comment>
<dbReference type="CDD" id="cd06261">
    <property type="entry name" value="TM_PBP2"/>
    <property type="match status" value="1"/>
</dbReference>
<dbReference type="InterPro" id="IPR011867">
    <property type="entry name" value="ModB_ABC"/>
</dbReference>
<keyword evidence="7 10" id="KW-0812">Transmembrane</keyword>
<keyword evidence="11" id="KW-0997">Cell inner membrane</keyword>
<dbReference type="PANTHER" id="PTHR30183:SF3">
    <property type="entry name" value="MOLYBDENUM TRANSPORT SYSTEM PERMEASE PROTEIN MODB"/>
    <property type="match status" value="1"/>
</dbReference>
<sequence>MSLLTPDDWTAVALSLRVASVATLASLPVAFGVALALARGRFPGRSLLDALAHMPLVLPPVATGFALLVLFGKQGVLGQGLAKIGIVFAFDWTGAALAAAIMAFPLMVRPIRLSIEAIDADVDEAARTLGAGPLLRLLRITIPLAMPGLIAALVLGFAKALGEFGATITFVAAIPGETLTLPADIYQAVQTPGAEPRTWVLCALSAAIALGAVWASNTLTPRTKL</sequence>
<feature type="transmembrane region" description="Helical" evidence="10">
    <location>
        <begin position="164"/>
        <end position="186"/>
    </location>
</feature>
<organism evidence="13 14">
    <name type="scientific">Caulobacter ginsengisoli</name>
    <dbReference type="NCBI Taxonomy" id="400775"/>
    <lineage>
        <taxon>Bacteria</taxon>
        <taxon>Pseudomonadati</taxon>
        <taxon>Pseudomonadota</taxon>
        <taxon>Alphaproteobacteria</taxon>
        <taxon>Caulobacterales</taxon>
        <taxon>Caulobacteraceae</taxon>
        <taxon>Caulobacter</taxon>
    </lineage>
</organism>
<dbReference type="InterPro" id="IPR035906">
    <property type="entry name" value="MetI-like_sf"/>
</dbReference>
<dbReference type="RefSeq" id="WP_307349915.1">
    <property type="nucleotide sequence ID" value="NZ_JAUSVS010000005.1"/>
</dbReference>
<feature type="domain" description="ABC transmembrane type-1" evidence="12">
    <location>
        <begin position="12"/>
        <end position="220"/>
    </location>
</feature>
<feature type="transmembrane region" description="Helical" evidence="10">
    <location>
        <begin position="137"/>
        <end position="158"/>
    </location>
</feature>
<comment type="caution">
    <text evidence="13">The sequence shown here is derived from an EMBL/GenBank/DDBJ whole genome shotgun (WGS) entry which is preliminary data.</text>
</comment>
<feature type="transmembrane region" description="Helical" evidence="10">
    <location>
        <begin position="198"/>
        <end position="216"/>
    </location>
</feature>
<evidence type="ECO:0000256" key="4">
    <source>
        <dbReference type="ARBA" id="ARBA00022448"/>
    </source>
</evidence>
<feature type="transmembrane region" description="Helical" evidence="10">
    <location>
        <begin position="50"/>
        <end position="72"/>
    </location>
</feature>
<dbReference type="EMBL" id="JAUSVS010000005">
    <property type="protein sequence ID" value="MDQ0464913.1"/>
    <property type="molecule type" value="Genomic_DNA"/>
</dbReference>
<evidence type="ECO:0000259" key="12">
    <source>
        <dbReference type="PROSITE" id="PS50928"/>
    </source>
</evidence>
<evidence type="ECO:0000313" key="14">
    <source>
        <dbReference type="Proteomes" id="UP001228905"/>
    </source>
</evidence>
<gene>
    <name evidence="13" type="ORF">QO010_002697</name>
</gene>
<evidence type="ECO:0000313" key="13">
    <source>
        <dbReference type="EMBL" id="MDQ0464913.1"/>
    </source>
</evidence>
<dbReference type="NCBIfam" id="TIGR02141">
    <property type="entry name" value="modB_ABC"/>
    <property type="match status" value="1"/>
</dbReference>
<evidence type="ECO:0000256" key="7">
    <source>
        <dbReference type="ARBA" id="ARBA00022692"/>
    </source>
</evidence>
<name>A0ABU0ISC6_9CAUL</name>
<evidence type="ECO:0000256" key="5">
    <source>
        <dbReference type="ARBA" id="ARBA00022475"/>
    </source>
</evidence>
<feature type="transmembrane region" description="Helical" evidence="10">
    <location>
        <begin position="12"/>
        <end position="38"/>
    </location>
</feature>
<keyword evidence="5" id="KW-1003">Cell membrane</keyword>
<keyword evidence="14" id="KW-1185">Reference proteome</keyword>
<keyword evidence="4 10" id="KW-0813">Transport</keyword>